<dbReference type="KEGG" id="beq:BEWA_008090"/>
<dbReference type="Proteomes" id="UP000031512">
    <property type="component" value="Chromosome 3"/>
</dbReference>
<dbReference type="EMBL" id="CP001670">
    <property type="protein sequence ID" value="AFZ81399.1"/>
    <property type="molecule type" value="Genomic_DNA"/>
</dbReference>
<protein>
    <submittedName>
        <fullName evidence="1">Uncharacterized protein</fullName>
    </submittedName>
</protein>
<proteinExistence type="predicted"/>
<evidence type="ECO:0000313" key="1">
    <source>
        <dbReference type="EMBL" id="AFZ81399.1"/>
    </source>
</evidence>
<name>L0B2T0_THEEQ</name>
<dbReference type="RefSeq" id="XP_004831065.1">
    <property type="nucleotide sequence ID" value="XM_004831008.1"/>
</dbReference>
<accession>L0B2T0</accession>
<organism evidence="1 2">
    <name type="scientific">Theileria equi strain WA</name>
    <dbReference type="NCBI Taxonomy" id="1537102"/>
    <lineage>
        <taxon>Eukaryota</taxon>
        <taxon>Sar</taxon>
        <taxon>Alveolata</taxon>
        <taxon>Apicomplexa</taxon>
        <taxon>Aconoidasida</taxon>
        <taxon>Piroplasmida</taxon>
        <taxon>Theileriidae</taxon>
        <taxon>Theileria</taxon>
    </lineage>
</organism>
<dbReference type="GeneID" id="15805498"/>
<dbReference type="OrthoDB" id="345381at2759"/>
<evidence type="ECO:0000313" key="2">
    <source>
        <dbReference type="Proteomes" id="UP000031512"/>
    </source>
</evidence>
<dbReference type="eggNOG" id="ENOG502QQGX">
    <property type="taxonomic scope" value="Eukaryota"/>
</dbReference>
<gene>
    <name evidence="1" type="ORF">BEWA_008090</name>
</gene>
<dbReference type="AlphaFoldDB" id="L0B2T0"/>
<dbReference type="VEuPathDB" id="PiroplasmaDB:BEWA_008090"/>
<sequence>MNTKSFIPKFDGLKLLNTVLTSRFSICNNVYWIKSSKFCTHLRYRTSYFEQNDHKAFSTNYRPINMAKYNIPSSIITNDDGEVIDLNVKQLCKESHQNLLLYAYNNFDIVTVTRITNLVLALYQTVSGRKSEAVRRIYLNRFLKCIKKHKPESDHEQLAKWFIRCIDILTCNDFYSMLRVRYILSYDNSFETFKTSFGMEDFEKFSTVQNSKEPHNKIISESMMTSSSRRRYIAMQYLKINRFKFLKEQNITKAVCEANIDWDYENIENIEIDESRYAFLYNLPFVELGDLKKSIFSVVSRFGVIKNVEIMSDRLPPLSVLVKKDSLKNKIPPPKDKYSPLYAIIEFENKEGRDALCYEDIRVFGFLCCGRLVYPEKAERKHSLLIALYPPFKRETGYIIANYIKIVIDALRFIANSLVDKIDDSIEQNSELPCLFNFFVNIPVVSTQCTIKSHFGKRNLDNPFVITASSQITDDSKAQILVGVSTFLQQLQDNYVDCSMLDTIKKKRNSTREMDPQWIVLRFGKFQDAYFARKKLIDKLSNKPKSFVSFDTKRSIFSDGMPILKYLMLRQIGILI</sequence>
<reference evidence="1 2" key="1">
    <citation type="journal article" date="2012" name="BMC Genomics">
        <title>Comparative genomic analysis and phylogenetic position of Theileria equi.</title>
        <authorList>
            <person name="Kappmeyer L.S."/>
            <person name="Thiagarajan M."/>
            <person name="Herndon D.R."/>
            <person name="Ramsay J.D."/>
            <person name="Caler E."/>
            <person name="Djikeng A."/>
            <person name="Gillespie J.J."/>
            <person name="Lau A.O."/>
            <person name="Roalson E.H."/>
            <person name="Silva J.C."/>
            <person name="Silva M.G."/>
            <person name="Suarez C.E."/>
            <person name="Ueti M.W."/>
            <person name="Nene V.M."/>
            <person name="Mealey R.H."/>
            <person name="Knowles D.P."/>
            <person name="Brayton K.A."/>
        </authorList>
    </citation>
    <scope>NUCLEOTIDE SEQUENCE [LARGE SCALE GENOMIC DNA]</scope>
    <source>
        <strain evidence="1 2">WA</strain>
    </source>
</reference>
<keyword evidence="2" id="KW-1185">Reference proteome</keyword>